<evidence type="ECO:0000313" key="1">
    <source>
        <dbReference type="EMBL" id="CDF37746.1"/>
    </source>
</evidence>
<proteinExistence type="predicted"/>
<sequence>MPRIPPPLLCTIHPCIALLNLPHLPSAMLSRATLLRRAAALSRRATPQRHFAEQAVAVDGSKLKFNFFLPHDAIKSNAEVVRRSRSSDPRFVFPPASTPC</sequence>
<dbReference type="AlphaFoldDB" id="R7QJU2"/>
<accession>R7QJU2</accession>
<reference evidence="2" key="1">
    <citation type="journal article" date="2013" name="Proc. Natl. Acad. Sci. U.S.A.">
        <title>Genome structure and metabolic features in the red seaweed Chondrus crispus shed light on evolution of the Archaeplastida.</title>
        <authorList>
            <person name="Collen J."/>
            <person name="Porcel B."/>
            <person name="Carre W."/>
            <person name="Ball S.G."/>
            <person name="Chaparro C."/>
            <person name="Tonon T."/>
            <person name="Barbeyron T."/>
            <person name="Michel G."/>
            <person name="Noel B."/>
            <person name="Valentin K."/>
            <person name="Elias M."/>
            <person name="Artiguenave F."/>
            <person name="Arun A."/>
            <person name="Aury J.M."/>
            <person name="Barbosa-Neto J.F."/>
            <person name="Bothwell J.H."/>
            <person name="Bouget F.Y."/>
            <person name="Brillet L."/>
            <person name="Cabello-Hurtado F."/>
            <person name="Capella-Gutierrez S."/>
            <person name="Charrier B."/>
            <person name="Cladiere L."/>
            <person name="Cock J.M."/>
            <person name="Coelho S.M."/>
            <person name="Colleoni C."/>
            <person name="Czjzek M."/>
            <person name="Da Silva C."/>
            <person name="Delage L."/>
            <person name="Denoeud F."/>
            <person name="Deschamps P."/>
            <person name="Dittami S.M."/>
            <person name="Gabaldon T."/>
            <person name="Gachon C.M."/>
            <person name="Groisillier A."/>
            <person name="Herve C."/>
            <person name="Jabbari K."/>
            <person name="Katinka M."/>
            <person name="Kloareg B."/>
            <person name="Kowalczyk N."/>
            <person name="Labadie K."/>
            <person name="Leblanc C."/>
            <person name="Lopez P.J."/>
            <person name="McLachlan D.H."/>
            <person name="Meslet-Cladiere L."/>
            <person name="Moustafa A."/>
            <person name="Nehr Z."/>
            <person name="Nyvall Collen P."/>
            <person name="Panaud O."/>
            <person name="Partensky F."/>
            <person name="Poulain J."/>
            <person name="Rensing S.A."/>
            <person name="Rousvoal S."/>
            <person name="Samson G."/>
            <person name="Symeonidi A."/>
            <person name="Weissenbach J."/>
            <person name="Zambounis A."/>
            <person name="Wincker P."/>
            <person name="Boyen C."/>
        </authorList>
    </citation>
    <scope>NUCLEOTIDE SEQUENCE [LARGE SCALE GENOMIC DNA]</scope>
    <source>
        <strain evidence="2">cv. Stackhouse</strain>
    </source>
</reference>
<keyword evidence="2" id="KW-1185">Reference proteome</keyword>
<dbReference type="GeneID" id="17325352"/>
<dbReference type="EMBL" id="HG001865">
    <property type="protein sequence ID" value="CDF37746.1"/>
    <property type="molecule type" value="Genomic_DNA"/>
</dbReference>
<evidence type="ECO:0000313" key="2">
    <source>
        <dbReference type="Proteomes" id="UP000012073"/>
    </source>
</evidence>
<dbReference type="RefSeq" id="XP_005717617.1">
    <property type="nucleotide sequence ID" value="XM_005717560.1"/>
</dbReference>
<dbReference type="Proteomes" id="UP000012073">
    <property type="component" value="Unassembled WGS sequence"/>
</dbReference>
<gene>
    <name evidence="1" type="ORF">CHC_T00005902001</name>
</gene>
<name>R7QJU2_CHOCR</name>
<dbReference type="Gramene" id="CDF37746">
    <property type="protein sequence ID" value="CDF37746"/>
    <property type="gene ID" value="CHC_T00005902001"/>
</dbReference>
<protein>
    <submittedName>
        <fullName evidence="1">Uncharacterized protein</fullName>
    </submittedName>
</protein>
<dbReference type="KEGG" id="ccp:CHC_T00005902001"/>
<organism evidence="1 2">
    <name type="scientific">Chondrus crispus</name>
    <name type="common">Carrageen Irish moss</name>
    <name type="synonym">Polymorpha crispa</name>
    <dbReference type="NCBI Taxonomy" id="2769"/>
    <lineage>
        <taxon>Eukaryota</taxon>
        <taxon>Rhodophyta</taxon>
        <taxon>Florideophyceae</taxon>
        <taxon>Rhodymeniophycidae</taxon>
        <taxon>Gigartinales</taxon>
        <taxon>Gigartinaceae</taxon>
        <taxon>Chondrus</taxon>
    </lineage>
</organism>